<dbReference type="Proteomes" id="UP000051638">
    <property type="component" value="Unassembled WGS sequence"/>
</dbReference>
<dbReference type="STRING" id="1423796.FC24_GL001072"/>
<dbReference type="EMBL" id="AYYI01000027">
    <property type="protein sequence ID" value="KRM98733.1"/>
    <property type="molecule type" value="Genomic_DNA"/>
</dbReference>
<dbReference type="Pfam" id="PF01501">
    <property type="entry name" value="Glyco_transf_8"/>
    <property type="match status" value="1"/>
</dbReference>
<protein>
    <submittedName>
        <fullName evidence="1">Uncharacterized protein</fullName>
    </submittedName>
</protein>
<organism evidence="1 2">
    <name type="scientific">Loigolactobacillus rennini DSM 20253</name>
    <dbReference type="NCBI Taxonomy" id="1423796"/>
    <lineage>
        <taxon>Bacteria</taxon>
        <taxon>Bacillati</taxon>
        <taxon>Bacillota</taxon>
        <taxon>Bacilli</taxon>
        <taxon>Lactobacillales</taxon>
        <taxon>Lactobacillaceae</taxon>
        <taxon>Loigolactobacillus</taxon>
    </lineage>
</organism>
<evidence type="ECO:0000313" key="1">
    <source>
        <dbReference type="EMBL" id="KRM98733.1"/>
    </source>
</evidence>
<dbReference type="Gene3D" id="3.90.550.10">
    <property type="entry name" value="Spore Coat Polysaccharide Biosynthesis Protein SpsA, Chain A"/>
    <property type="match status" value="1"/>
</dbReference>
<proteinExistence type="predicted"/>
<comment type="caution">
    <text evidence="1">The sequence shown here is derived from an EMBL/GenBank/DDBJ whole genome shotgun (WGS) entry which is preliminary data.</text>
</comment>
<gene>
    <name evidence="1" type="ORF">FC24_GL001072</name>
</gene>
<sequence>MNGITVASQGNLKDSQLLNNLYHSILQHNSQHAFNFLVFDNGMTSGQRLRLLKLTRKFENCTHLTFIGAATNPKKRHPILSPDRFGYDSGQYLNYLSRVLYLDQHLLCTNNLAPLWQFELGGKTLAVNQPHLDAQVILLDLKRWRRQKIAQQVAALTPDFVSHYRHHELAVLEHVLANQWALLSTAHCLCSQAQA</sequence>
<dbReference type="InterPro" id="IPR029044">
    <property type="entry name" value="Nucleotide-diphossugar_trans"/>
</dbReference>
<evidence type="ECO:0000313" key="2">
    <source>
        <dbReference type="Proteomes" id="UP000051638"/>
    </source>
</evidence>
<dbReference type="InterPro" id="IPR002495">
    <property type="entry name" value="Glyco_trans_8"/>
</dbReference>
<reference evidence="1 2" key="1">
    <citation type="journal article" date="2015" name="Genome Announc.">
        <title>Expanding the biotechnology potential of lactobacilli through comparative genomics of 213 strains and associated genera.</title>
        <authorList>
            <person name="Sun Z."/>
            <person name="Harris H.M."/>
            <person name="McCann A."/>
            <person name="Guo C."/>
            <person name="Argimon S."/>
            <person name="Zhang W."/>
            <person name="Yang X."/>
            <person name="Jeffery I.B."/>
            <person name="Cooney J.C."/>
            <person name="Kagawa T.F."/>
            <person name="Liu W."/>
            <person name="Song Y."/>
            <person name="Salvetti E."/>
            <person name="Wrobel A."/>
            <person name="Rasinkangas P."/>
            <person name="Parkhill J."/>
            <person name="Rea M.C."/>
            <person name="O'Sullivan O."/>
            <person name="Ritari J."/>
            <person name="Douillard F.P."/>
            <person name="Paul Ross R."/>
            <person name="Yang R."/>
            <person name="Briner A.E."/>
            <person name="Felis G.E."/>
            <person name="de Vos W.M."/>
            <person name="Barrangou R."/>
            <person name="Klaenhammer T.R."/>
            <person name="Caufield P.W."/>
            <person name="Cui Y."/>
            <person name="Zhang H."/>
            <person name="O'Toole P.W."/>
        </authorList>
    </citation>
    <scope>NUCLEOTIDE SEQUENCE [LARGE SCALE GENOMIC DNA]</scope>
    <source>
        <strain evidence="1 2">DSM 20253</strain>
    </source>
</reference>
<dbReference type="SUPFAM" id="SSF53448">
    <property type="entry name" value="Nucleotide-diphospho-sugar transferases"/>
    <property type="match status" value="1"/>
</dbReference>
<name>A0A0R2D447_9LACO</name>
<dbReference type="AlphaFoldDB" id="A0A0R2D447"/>
<dbReference type="RefSeq" id="WP_057873703.1">
    <property type="nucleotide sequence ID" value="NZ_AYYI01000027.1"/>
</dbReference>
<dbReference type="PATRIC" id="fig|1423796.3.peg.1096"/>
<accession>A0A0R2D447</accession>
<dbReference type="GO" id="GO:0016757">
    <property type="term" value="F:glycosyltransferase activity"/>
    <property type="evidence" value="ECO:0007669"/>
    <property type="project" value="InterPro"/>
</dbReference>
<keyword evidence="2" id="KW-1185">Reference proteome</keyword>
<dbReference type="OrthoDB" id="5672604at2"/>